<dbReference type="EMBL" id="VORO01000062">
    <property type="protein sequence ID" value="TXD86419.1"/>
    <property type="molecule type" value="Genomic_DNA"/>
</dbReference>
<organism evidence="1 2">
    <name type="scientific">Subsaximicrobium wynnwilliamsii</name>
    <dbReference type="NCBI Taxonomy" id="291179"/>
    <lineage>
        <taxon>Bacteria</taxon>
        <taxon>Pseudomonadati</taxon>
        <taxon>Bacteroidota</taxon>
        <taxon>Flavobacteriia</taxon>
        <taxon>Flavobacteriales</taxon>
        <taxon>Flavobacteriaceae</taxon>
        <taxon>Subsaximicrobium</taxon>
    </lineage>
</organism>
<name>A0A5C6ZB20_9FLAO</name>
<accession>A0A5C6ZB20</accession>
<protein>
    <submittedName>
        <fullName evidence="1">Uncharacterized protein</fullName>
    </submittedName>
</protein>
<proteinExistence type="predicted"/>
<evidence type="ECO:0000313" key="2">
    <source>
        <dbReference type="Proteomes" id="UP000321578"/>
    </source>
</evidence>
<dbReference type="OrthoDB" id="1454088at2"/>
<reference evidence="1 2" key="1">
    <citation type="submission" date="2019-08" db="EMBL/GenBank/DDBJ databases">
        <title>Genomes of Subsaximicrobium wynnwilliamsii strains.</title>
        <authorList>
            <person name="Bowman J.P."/>
        </authorList>
    </citation>
    <scope>NUCLEOTIDE SEQUENCE [LARGE SCALE GENOMIC DNA]</scope>
    <source>
        <strain evidence="1 2">2-80-2</strain>
    </source>
</reference>
<evidence type="ECO:0000313" key="1">
    <source>
        <dbReference type="EMBL" id="TXD86419.1"/>
    </source>
</evidence>
<gene>
    <name evidence="1" type="ORF">ESY86_20270</name>
</gene>
<keyword evidence="2" id="KW-1185">Reference proteome</keyword>
<dbReference type="AlphaFoldDB" id="A0A5C6ZB20"/>
<dbReference type="RefSeq" id="WP_147088523.1">
    <property type="nucleotide sequence ID" value="NZ_VORM01000063.1"/>
</dbReference>
<sequence>MKNMKIIGILFLTFLFINSCRSDDDSNDGNSFCEKERVLNENIENITAELIYLDSKNKYALRFYPNFPTIDEVTYSVLCIQPEGISIDDAVKFTGELYFFNSNENFNPSVGGENFYFTKIEQIQKLNF</sequence>
<comment type="caution">
    <text evidence="1">The sequence shown here is derived from an EMBL/GenBank/DDBJ whole genome shotgun (WGS) entry which is preliminary data.</text>
</comment>
<dbReference type="Proteomes" id="UP000321578">
    <property type="component" value="Unassembled WGS sequence"/>
</dbReference>